<keyword evidence="4 7" id="KW-0812">Transmembrane</keyword>
<evidence type="ECO:0000259" key="8">
    <source>
        <dbReference type="PROSITE" id="PS50928"/>
    </source>
</evidence>
<dbReference type="OrthoDB" id="9812701at2"/>
<dbReference type="SUPFAM" id="SSF161098">
    <property type="entry name" value="MetI-like"/>
    <property type="match status" value="1"/>
</dbReference>
<dbReference type="GO" id="GO:0005886">
    <property type="term" value="C:plasma membrane"/>
    <property type="evidence" value="ECO:0007669"/>
    <property type="project" value="UniProtKB-SubCell"/>
</dbReference>
<dbReference type="Proteomes" id="UP000326546">
    <property type="component" value="Chromosome"/>
</dbReference>
<evidence type="ECO:0000256" key="4">
    <source>
        <dbReference type="ARBA" id="ARBA00022692"/>
    </source>
</evidence>
<evidence type="ECO:0000256" key="2">
    <source>
        <dbReference type="ARBA" id="ARBA00022448"/>
    </source>
</evidence>
<evidence type="ECO:0000256" key="3">
    <source>
        <dbReference type="ARBA" id="ARBA00022475"/>
    </source>
</evidence>
<evidence type="ECO:0000313" key="10">
    <source>
        <dbReference type="Proteomes" id="UP000326546"/>
    </source>
</evidence>
<feature type="transmembrane region" description="Helical" evidence="7">
    <location>
        <begin position="112"/>
        <end position="137"/>
    </location>
</feature>
<dbReference type="Gene3D" id="1.10.3720.10">
    <property type="entry name" value="MetI-like"/>
    <property type="match status" value="1"/>
</dbReference>
<dbReference type="GO" id="GO:0055085">
    <property type="term" value="P:transmembrane transport"/>
    <property type="evidence" value="ECO:0007669"/>
    <property type="project" value="InterPro"/>
</dbReference>
<feature type="domain" description="ABC transmembrane type-1" evidence="8">
    <location>
        <begin position="110"/>
        <end position="299"/>
    </location>
</feature>
<accession>A0A5J6V6G2</accession>
<dbReference type="KEGG" id="serw:FY030_12880"/>
<feature type="transmembrane region" description="Helical" evidence="7">
    <location>
        <begin position="46"/>
        <end position="71"/>
    </location>
</feature>
<dbReference type="EMBL" id="CP044427">
    <property type="protein sequence ID" value="QFG69479.1"/>
    <property type="molecule type" value="Genomic_DNA"/>
</dbReference>
<proteinExistence type="inferred from homology"/>
<evidence type="ECO:0000313" key="9">
    <source>
        <dbReference type="EMBL" id="QFG69479.1"/>
    </source>
</evidence>
<feature type="transmembrane region" description="Helical" evidence="7">
    <location>
        <begin position="149"/>
        <end position="169"/>
    </location>
</feature>
<name>A0A5J6V6G2_9MICO</name>
<keyword evidence="10" id="KW-1185">Reference proteome</keyword>
<evidence type="ECO:0000256" key="7">
    <source>
        <dbReference type="RuleBase" id="RU363032"/>
    </source>
</evidence>
<dbReference type="PROSITE" id="PS50928">
    <property type="entry name" value="ABC_TM1"/>
    <property type="match status" value="1"/>
</dbReference>
<dbReference type="Pfam" id="PF00528">
    <property type="entry name" value="BPD_transp_1"/>
    <property type="match status" value="1"/>
</dbReference>
<organism evidence="9 10">
    <name type="scientific">Ornithinimicrobium pratense</name>
    <dbReference type="NCBI Taxonomy" id="2593973"/>
    <lineage>
        <taxon>Bacteria</taxon>
        <taxon>Bacillati</taxon>
        <taxon>Actinomycetota</taxon>
        <taxon>Actinomycetes</taxon>
        <taxon>Micrococcales</taxon>
        <taxon>Ornithinimicrobiaceae</taxon>
        <taxon>Ornithinimicrobium</taxon>
    </lineage>
</organism>
<feature type="transmembrane region" description="Helical" evidence="7">
    <location>
        <begin position="228"/>
        <end position="256"/>
    </location>
</feature>
<dbReference type="InterPro" id="IPR035906">
    <property type="entry name" value="MetI-like_sf"/>
</dbReference>
<gene>
    <name evidence="9" type="ORF">FY030_12880</name>
</gene>
<evidence type="ECO:0000256" key="6">
    <source>
        <dbReference type="ARBA" id="ARBA00023136"/>
    </source>
</evidence>
<evidence type="ECO:0000256" key="5">
    <source>
        <dbReference type="ARBA" id="ARBA00022989"/>
    </source>
</evidence>
<dbReference type="InterPro" id="IPR050366">
    <property type="entry name" value="BP-dependent_transpt_permease"/>
</dbReference>
<feature type="transmembrane region" description="Helical" evidence="7">
    <location>
        <begin position="175"/>
        <end position="192"/>
    </location>
</feature>
<keyword evidence="2 7" id="KW-0813">Transport</keyword>
<comment type="subcellular location">
    <subcellularLocation>
        <location evidence="1 7">Cell membrane</location>
        <topology evidence="1 7">Multi-pass membrane protein</topology>
    </subcellularLocation>
</comment>
<dbReference type="PANTHER" id="PTHR43386">
    <property type="entry name" value="OLIGOPEPTIDE TRANSPORT SYSTEM PERMEASE PROTEIN APPC"/>
    <property type="match status" value="1"/>
</dbReference>
<comment type="similarity">
    <text evidence="7">Belongs to the binding-protein-dependent transport system permease family.</text>
</comment>
<dbReference type="CDD" id="cd06261">
    <property type="entry name" value="TM_PBP2"/>
    <property type="match status" value="1"/>
</dbReference>
<evidence type="ECO:0000256" key="1">
    <source>
        <dbReference type="ARBA" id="ARBA00004651"/>
    </source>
</evidence>
<dbReference type="AlphaFoldDB" id="A0A5J6V6G2"/>
<keyword evidence="6 7" id="KW-0472">Membrane</keyword>
<feature type="transmembrane region" description="Helical" evidence="7">
    <location>
        <begin position="276"/>
        <end position="298"/>
    </location>
</feature>
<keyword evidence="3" id="KW-1003">Cell membrane</keyword>
<dbReference type="InterPro" id="IPR000515">
    <property type="entry name" value="MetI-like"/>
</dbReference>
<protein>
    <submittedName>
        <fullName evidence="9">ABC transporter permease</fullName>
    </submittedName>
</protein>
<dbReference type="PANTHER" id="PTHR43386:SF1">
    <property type="entry name" value="D,D-DIPEPTIDE TRANSPORT SYSTEM PERMEASE PROTEIN DDPC-RELATED"/>
    <property type="match status" value="1"/>
</dbReference>
<reference evidence="9 10" key="1">
    <citation type="submission" date="2019-09" db="EMBL/GenBank/DDBJ databases">
        <title>Serinicoccus pratensis sp. nov., isolated from meadow soil.</title>
        <authorList>
            <person name="Zhang W."/>
        </authorList>
    </citation>
    <scope>NUCLEOTIDE SEQUENCE [LARGE SCALE GENOMIC DNA]</scope>
    <source>
        <strain evidence="9 10">W204</strain>
    </source>
</reference>
<keyword evidence="5 7" id="KW-1133">Transmembrane helix</keyword>
<sequence length="309" mass="32213">MPTSTRACGAPWSGPDGEHGGTMTVLAENLTTADAGRRSLFRGASAARVVLILAVAWLVAILACVLVPNVIAPGDPLQIQPDRILQAPGATLLGTDQFGRSVFELLVHGARISIFIGLAATVLSLIIGGSIGMIAGYWGGRLDMVIGRLIDILMCFPGILLALVIAAALGPSVRNIIIAVGVGNIPSFARVMRSQVISVRSRLFIEAARATGLSHGRILRTHILPNSLAPIIVLATIEIGSSIVAAAALSFLGAGASSGIPDWGTTIARGQPFLNVAWWITTISGVILTLTVIALSILGDWLRDRLDTE</sequence>